<dbReference type="Gene3D" id="3.40.630.10">
    <property type="entry name" value="Zn peptidases"/>
    <property type="match status" value="1"/>
</dbReference>
<sequence length="256" mass="28970">MKNEKIIAIIGALHGDERVGVEVIKRLKKIIDGENIVGIVANEEGLKRGKRFISQDLNRSFPGNPKGNPEERIAYKLTKKIKKFDYVLDLHSFSCKSEPFAVLTKKTKSHLNLAESSGIRKIVLMLPKLASGKALIDYCPCGISIETGRHDLESTFKRAMFYTENILGTLGFLKKRKRKTGGIDYFKIIDVFFKEGDEEVVEGITNFKLIYKGETVASGRQRKVVAPYDFYPVLARERAYPNIVCLAAKRVKIEKR</sequence>
<evidence type="ECO:0000313" key="6">
    <source>
        <dbReference type="EMBL" id="PJC27891.1"/>
    </source>
</evidence>
<gene>
    <name evidence="6" type="ORF">CO054_03090</name>
</gene>
<dbReference type="GO" id="GO:0016788">
    <property type="term" value="F:hydrolase activity, acting on ester bonds"/>
    <property type="evidence" value="ECO:0007669"/>
    <property type="project" value="InterPro"/>
</dbReference>
<keyword evidence="2" id="KW-0479">Metal-binding</keyword>
<dbReference type="InterPro" id="IPR055438">
    <property type="entry name" value="AstE_AspA_cat"/>
</dbReference>
<accession>A0A2M8ERZ0</accession>
<name>A0A2M8ERZ0_9BACT</name>
<dbReference type="AlphaFoldDB" id="A0A2M8ERZ0"/>
<evidence type="ECO:0000259" key="5">
    <source>
        <dbReference type="Pfam" id="PF24827"/>
    </source>
</evidence>
<dbReference type="GO" id="GO:0046872">
    <property type="term" value="F:metal ion binding"/>
    <property type="evidence" value="ECO:0007669"/>
    <property type="project" value="UniProtKB-KW"/>
</dbReference>
<evidence type="ECO:0000256" key="1">
    <source>
        <dbReference type="ARBA" id="ARBA00001947"/>
    </source>
</evidence>
<evidence type="ECO:0000256" key="3">
    <source>
        <dbReference type="ARBA" id="ARBA00022801"/>
    </source>
</evidence>
<comment type="caution">
    <text evidence="6">The sequence shown here is derived from an EMBL/GenBank/DDBJ whole genome shotgun (WGS) entry which is preliminary data.</text>
</comment>
<dbReference type="PANTHER" id="PTHR37326">
    <property type="entry name" value="BLL3975 PROTEIN"/>
    <property type="match status" value="1"/>
</dbReference>
<dbReference type="Pfam" id="PF24827">
    <property type="entry name" value="AstE_AspA_cat"/>
    <property type="match status" value="1"/>
</dbReference>
<comment type="cofactor">
    <cofactor evidence="1">
        <name>Zn(2+)</name>
        <dbReference type="ChEBI" id="CHEBI:29105"/>
    </cofactor>
</comment>
<feature type="domain" description="Succinylglutamate desuccinylase/Aspartoacylase catalytic" evidence="5">
    <location>
        <begin position="7"/>
        <end position="149"/>
    </location>
</feature>
<dbReference type="PANTHER" id="PTHR37326:SF1">
    <property type="entry name" value="BLL3975 PROTEIN"/>
    <property type="match status" value="1"/>
</dbReference>
<protein>
    <recommendedName>
        <fullName evidence="5">Succinylglutamate desuccinylase/Aspartoacylase catalytic domain-containing protein</fullName>
    </recommendedName>
</protein>
<evidence type="ECO:0000313" key="7">
    <source>
        <dbReference type="Proteomes" id="UP000229816"/>
    </source>
</evidence>
<keyword evidence="3" id="KW-0378">Hydrolase</keyword>
<evidence type="ECO:0000256" key="4">
    <source>
        <dbReference type="ARBA" id="ARBA00022833"/>
    </source>
</evidence>
<keyword evidence="4" id="KW-0862">Zinc</keyword>
<organism evidence="6 7">
    <name type="scientific">Candidatus Shapirobacteria bacterium CG_4_9_14_0_2_um_filter_39_11</name>
    <dbReference type="NCBI Taxonomy" id="1974478"/>
    <lineage>
        <taxon>Bacteria</taxon>
        <taxon>Candidatus Shapironibacteriota</taxon>
    </lineage>
</organism>
<reference evidence="7" key="1">
    <citation type="submission" date="2017-09" db="EMBL/GenBank/DDBJ databases">
        <title>Depth-based differentiation of microbial function through sediment-hosted aquifers and enrichment of novel symbionts in the deep terrestrial subsurface.</title>
        <authorList>
            <person name="Probst A.J."/>
            <person name="Ladd B."/>
            <person name="Jarett J.K."/>
            <person name="Geller-Mcgrath D.E."/>
            <person name="Sieber C.M.K."/>
            <person name="Emerson J.B."/>
            <person name="Anantharaman K."/>
            <person name="Thomas B.C."/>
            <person name="Malmstrom R."/>
            <person name="Stieglmeier M."/>
            <person name="Klingl A."/>
            <person name="Woyke T."/>
            <person name="Ryan C.M."/>
            <person name="Banfield J.F."/>
        </authorList>
    </citation>
    <scope>NUCLEOTIDE SEQUENCE [LARGE SCALE GENOMIC DNA]</scope>
</reference>
<dbReference type="InterPro" id="IPR053138">
    <property type="entry name" value="N-alpha-Ac-DABA_deacetylase"/>
</dbReference>
<evidence type="ECO:0000256" key="2">
    <source>
        <dbReference type="ARBA" id="ARBA00022723"/>
    </source>
</evidence>
<proteinExistence type="predicted"/>
<dbReference type="EMBL" id="PFSF01000069">
    <property type="protein sequence ID" value="PJC27891.1"/>
    <property type="molecule type" value="Genomic_DNA"/>
</dbReference>
<dbReference type="Proteomes" id="UP000229816">
    <property type="component" value="Unassembled WGS sequence"/>
</dbReference>
<dbReference type="SUPFAM" id="SSF53187">
    <property type="entry name" value="Zn-dependent exopeptidases"/>
    <property type="match status" value="1"/>
</dbReference>